<dbReference type="EMBL" id="AWUE01021328">
    <property type="protein sequence ID" value="OMO62701.1"/>
    <property type="molecule type" value="Genomic_DNA"/>
</dbReference>
<dbReference type="GO" id="GO:0005092">
    <property type="term" value="F:GDP-dissociation inhibitor activity"/>
    <property type="evidence" value="ECO:0007669"/>
    <property type="project" value="InterPro"/>
</dbReference>
<evidence type="ECO:0000256" key="1">
    <source>
        <dbReference type="ARBA" id="ARBA00005593"/>
    </source>
</evidence>
<keyword evidence="3" id="KW-1185">Reference proteome</keyword>
<proteinExistence type="inferred from homology"/>
<reference evidence="3" key="1">
    <citation type="submission" date="2013-09" db="EMBL/GenBank/DDBJ databases">
        <title>Corchorus olitorius genome sequencing.</title>
        <authorList>
            <person name="Alam M."/>
            <person name="Haque M.S."/>
            <person name="Islam M.S."/>
            <person name="Emdad E.M."/>
            <person name="Islam M.M."/>
            <person name="Ahmed B."/>
            <person name="Halim A."/>
            <person name="Hossen Q.M.M."/>
            <person name="Hossain M.Z."/>
            <person name="Ahmed R."/>
            <person name="Khan M.M."/>
            <person name="Islam R."/>
            <person name="Rashid M.M."/>
            <person name="Khan S.A."/>
            <person name="Rahman M.S."/>
            <person name="Alam M."/>
            <person name="Yahiya A.S."/>
            <person name="Khan M.S."/>
            <person name="Azam M.S."/>
            <person name="Haque T."/>
            <person name="Lashkar M.Z.H."/>
            <person name="Akhand A.I."/>
            <person name="Morshed G."/>
            <person name="Roy S."/>
            <person name="Uddin K.S."/>
            <person name="Rabeya T."/>
            <person name="Hossain A.S."/>
            <person name="Chowdhury A."/>
            <person name="Snigdha A.R."/>
            <person name="Mortoza M.S."/>
            <person name="Matin S.A."/>
            <person name="Hoque S.M.E."/>
            <person name="Islam M.K."/>
            <person name="Roy D.K."/>
            <person name="Haider R."/>
            <person name="Moosa M.M."/>
            <person name="Elias S.M."/>
            <person name="Hasan A.M."/>
            <person name="Jahan S."/>
            <person name="Shafiuddin M."/>
            <person name="Mahmood N."/>
            <person name="Shommy N.S."/>
        </authorList>
    </citation>
    <scope>NUCLEOTIDE SEQUENCE [LARGE SCALE GENOMIC DNA]</scope>
    <source>
        <strain evidence="3">cv. O-4</strain>
    </source>
</reference>
<dbReference type="InterPro" id="IPR018203">
    <property type="entry name" value="GDP_dissociation_inhibitor"/>
</dbReference>
<sequence length="111" mass="12320">MADYDQDDVGDGGDLLKTEDGLDQLALYSASFGWFRNAAGAMKYPVYRQGELPQAFCRCAALKGCLYDSGSYKGVRLASAFRFKQWDETSVTRSKKKGPNYAPYARSCQCT</sequence>
<dbReference type="GO" id="GO:0007264">
    <property type="term" value="P:small GTPase-mediated signal transduction"/>
    <property type="evidence" value="ECO:0007669"/>
    <property type="project" value="InterPro"/>
</dbReference>
<dbReference type="GO" id="GO:0005829">
    <property type="term" value="C:cytosol"/>
    <property type="evidence" value="ECO:0007669"/>
    <property type="project" value="TreeGrafter"/>
</dbReference>
<evidence type="ECO:0000313" key="3">
    <source>
        <dbReference type="Proteomes" id="UP000187203"/>
    </source>
</evidence>
<accession>A0A1R3GXF2</accession>
<dbReference type="GO" id="GO:0016192">
    <property type="term" value="P:vesicle-mediated transport"/>
    <property type="evidence" value="ECO:0007669"/>
    <property type="project" value="TreeGrafter"/>
</dbReference>
<dbReference type="Gene3D" id="3.50.50.60">
    <property type="entry name" value="FAD/NAD(P)-binding domain"/>
    <property type="match status" value="1"/>
</dbReference>
<dbReference type="AlphaFoldDB" id="A0A1R3GXF2"/>
<organism evidence="2 3">
    <name type="scientific">Corchorus olitorius</name>
    <dbReference type="NCBI Taxonomy" id="93759"/>
    <lineage>
        <taxon>Eukaryota</taxon>
        <taxon>Viridiplantae</taxon>
        <taxon>Streptophyta</taxon>
        <taxon>Embryophyta</taxon>
        <taxon>Tracheophyta</taxon>
        <taxon>Spermatophyta</taxon>
        <taxon>Magnoliopsida</taxon>
        <taxon>eudicotyledons</taxon>
        <taxon>Gunneridae</taxon>
        <taxon>Pentapetalae</taxon>
        <taxon>rosids</taxon>
        <taxon>malvids</taxon>
        <taxon>Malvales</taxon>
        <taxon>Malvaceae</taxon>
        <taxon>Grewioideae</taxon>
        <taxon>Apeibeae</taxon>
        <taxon>Corchorus</taxon>
    </lineage>
</organism>
<dbReference type="Proteomes" id="UP000187203">
    <property type="component" value="Unassembled WGS sequence"/>
</dbReference>
<gene>
    <name evidence="2" type="ORF">COLO4_32936</name>
</gene>
<protein>
    <submittedName>
        <fullName evidence="2">GDP dissociation inhibitor</fullName>
    </submittedName>
</protein>
<name>A0A1R3GXF2_9ROSI</name>
<dbReference type="OrthoDB" id="9446342at2759"/>
<dbReference type="PANTHER" id="PTHR11787">
    <property type="entry name" value="RAB GDP-DISSOCIATION INHIBITOR"/>
    <property type="match status" value="1"/>
</dbReference>
<dbReference type="GO" id="GO:0005634">
    <property type="term" value="C:nucleus"/>
    <property type="evidence" value="ECO:0007669"/>
    <property type="project" value="TreeGrafter"/>
</dbReference>
<dbReference type="GO" id="GO:0005968">
    <property type="term" value="C:Rab-protein geranylgeranyltransferase complex"/>
    <property type="evidence" value="ECO:0007669"/>
    <property type="project" value="TreeGrafter"/>
</dbReference>
<dbReference type="PANTHER" id="PTHR11787:SF4">
    <property type="entry name" value="CHM, RAB ESCORT PROTEIN 1"/>
    <property type="match status" value="1"/>
</dbReference>
<dbReference type="STRING" id="93759.A0A1R3GXF2"/>
<comment type="caution">
    <text evidence="2">The sequence shown here is derived from an EMBL/GenBank/DDBJ whole genome shotgun (WGS) entry which is preliminary data.</text>
</comment>
<comment type="similarity">
    <text evidence="1">Belongs to the Rab GDI family.</text>
</comment>
<evidence type="ECO:0000313" key="2">
    <source>
        <dbReference type="EMBL" id="OMO62701.1"/>
    </source>
</evidence>
<dbReference type="InterPro" id="IPR036188">
    <property type="entry name" value="FAD/NAD-bd_sf"/>
</dbReference>